<dbReference type="GO" id="GO:0003684">
    <property type="term" value="F:damaged DNA binding"/>
    <property type="evidence" value="ECO:0007669"/>
    <property type="project" value="InterPro"/>
</dbReference>
<feature type="compositionally biased region" description="Polar residues" evidence="1">
    <location>
        <begin position="284"/>
        <end position="296"/>
    </location>
</feature>
<proteinExistence type="predicted"/>
<dbReference type="FunFam" id="2.60.120.260:FF:000025">
    <property type="entry name" value="DNA repair protein XRCC1 isoform X1"/>
    <property type="match status" value="1"/>
</dbReference>
<feature type="domain" description="DNA-repair protein Xrcc1 N-terminal" evidence="2">
    <location>
        <begin position="2"/>
        <end position="148"/>
    </location>
</feature>
<protein>
    <submittedName>
        <fullName evidence="3">DNA repair protein XRCC1</fullName>
    </submittedName>
</protein>
<dbReference type="Pfam" id="PF01834">
    <property type="entry name" value="XRCC1_N"/>
    <property type="match status" value="1"/>
</dbReference>
<sequence>MGLVSFAYVVSYSSQDEKFKVENLLSGPGSKPWLCDSYDKSGRLEAVFQLEKASYIDFIDIGNHGSSTIEIQVGRSSFAGPSCFVSYLPAVTLLSLTDLKVGVDHNAVYMFDKRNMNEAACSKKWDQIKIICCQPYKKQSQFGLSFLSLRTNETSSQLYINDQLTFNNRNERPFSKVPPGNESRSDFTFTRGKQLLKASQSRISNETSIKPFGFNNNKSILQSKFEEDVNIFLIACVGDEENKSLEDYLQEFESQRQEKLNCSQKLAFSNKYLEIFHHNPLTSDFNQESPTTINQNSLSLSSYSDSHSEESKSPSSSRLKEINNLSSRHSTDVICLDNELPSFDIKLCTPNKVVFKRKSSERNGSEESKRNHKRFKSPFQNAKVTELLNVRPEDFIQPDGEQPSTSHGFSFVVDCPICGKTFLPPEIERHASKCGDTEPEVQFLGVTKVTAEVSKNNDSYECCPICEELFSPDVISEHVDKCLDKADRLEGNYERQTAREVML</sequence>
<dbReference type="InterPro" id="IPR002706">
    <property type="entry name" value="Xrcc1_N"/>
</dbReference>
<dbReference type="AlphaFoldDB" id="A0AAV4PBI2"/>
<reference evidence="3 4" key="1">
    <citation type="submission" date="2021-06" db="EMBL/GenBank/DDBJ databases">
        <title>Caerostris darwini draft genome.</title>
        <authorList>
            <person name="Kono N."/>
            <person name="Arakawa K."/>
        </authorList>
    </citation>
    <scope>NUCLEOTIDE SEQUENCE [LARGE SCALE GENOMIC DNA]</scope>
</reference>
<dbReference type="SUPFAM" id="SSF49785">
    <property type="entry name" value="Galactose-binding domain-like"/>
    <property type="match status" value="1"/>
</dbReference>
<dbReference type="InterPro" id="IPR008979">
    <property type="entry name" value="Galactose-bd-like_sf"/>
</dbReference>
<dbReference type="GO" id="GO:0005634">
    <property type="term" value="C:nucleus"/>
    <property type="evidence" value="ECO:0007669"/>
    <property type="project" value="InterPro"/>
</dbReference>
<comment type="caution">
    <text evidence="3">The sequence shown here is derived from an EMBL/GenBank/DDBJ whole genome shotgun (WGS) entry which is preliminary data.</text>
</comment>
<dbReference type="EMBL" id="BPLQ01002555">
    <property type="protein sequence ID" value="GIX93960.1"/>
    <property type="molecule type" value="Genomic_DNA"/>
</dbReference>
<evidence type="ECO:0000313" key="4">
    <source>
        <dbReference type="Proteomes" id="UP001054837"/>
    </source>
</evidence>
<dbReference type="Pfam" id="PF13913">
    <property type="entry name" value="zf-C2HC_2"/>
    <property type="match status" value="2"/>
</dbReference>
<feature type="region of interest" description="Disordered" evidence="1">
    <location>
        <begin position="284"/>
        <end position="320"/>
    </location>
</feature>
<evidence type="ECO:0000256" key="1">
    <source>
        <dbReference type="SAM" id="MobiDB-lite"/>
    </source>
</evidence>
<accession>A0AAV4PBI2</accession>
<gene>
    <name evidence="3" type="primary">Xrcc1</name>
    <name evidence="3" type="ORF">CDAR_572471</name>
</gene>
<organism evidence="3 4">
    <name type="scientific">Caerostris darwini</name>
    <dbReference type="NCBI Taxonomy" id="1538125"/>
    <lineage>
        <taxon>Eukaryota</taxon>
        <taxon>Metazoa</taxon>
        <taxon>Ecdysozoa</taxon>
        <taxon>Arthropoda</taxon>
        <taxon>Chelicerata</taxon>
        <taxon>Arachnida</taxon>
        <taxon>Araneae</taxon>
        <taxon>Araneomorphae</taxon>
        <taxon>Entelegynae</taxon>
        <taxon>Araneoidea</taxon>
        <taxon>Araneidae</taxon>
        <taxon>Caerostris</taxon>
    </lineage>
</organism>
<dbReference type="Gene3D" id="2.60.120.260">
    <property type="entry name" value="Galactose-binding domain-like"/>
    <property type="match status" value="1"/>
</dbReference>
<dbReference type="GO" id="GO:0006284">
    <property type="term" value="P:base-excision repair"/>
    <property type="evidence" value="ECO:0007669"/>
    <property type="project" value="TreeGrafter"/>
</dbReference>
<name>A0AAV4PBI2_9ARAC</name>
<dbReference type="PANTHER" id="PTHR11370">
    <property type="entry name" value="DNA-REPAIR PROTEIN XRCC1"/>
    <property type="match status" value="1"/>
</dbReference>
<evidence type="ECO:0000259" key="2">
    <source>
        <dbReference type="Pfam" id="PF01834"/>
    </source>
</evidence>
<dbReference type="GO" id="GO:0000012">
    <property type="term" value="P:single strand break repair"/>
    <property type="evidence" value="ECO:0007669"/>
    <property type="project" value="InterPro"/>
</dbReference>
<evidence type="ECO:0000313" key="3">
    <source>
        <dbReference type="EMBL" id="GIX93960.1"/>
    </source>
</evidence>
<dbReference type="Proteomes" id="UP001054837">
    <property type="component" value="Unassembled WGS sequence"/>
</dbReference>
<dbReference type="PANTHER" id="PTHR11370:SF4">
    <property type="entry name" value="DNA-REPAIR PROTEIN XRCC1 N-TERMINAL DOMAIN-CONTAINING PROTEIN"/>
    <property type="match status" value="1"/>
</dbReference>
<keyword evidence="4" id="KW-1185">Reference proteome</keyword>